<feature type="compositionally biased region" description="Basic and acidic residues" evidence="5">
    <location>
        <begin position="1"/>
        <end position="23"/>
    </location>
</feature>
<dbReference type="Pfam" id="PF02631">
    <property type="entry name" value="RecX_HTH2"/>
    <property type="match status" value="1"/>
</dbReference>
<comment type="caution">
    <text evidence="7">The sequence shown here is derived from an EMBL/GenBank/DDBJ whole genome shotgun (WGS) entry which is preliminary data.</text>
</comment>
<dbReference type="Proteomes" id="UP000528185">
    <property type="component" value="Unassembled WGS sequence"/>
</dbReference>
<dbReference type="Gene3D" id="1.10.10.10">
    <property type="entry name" value="Winged helix-like DNA-binding domain superfamily/Winged helix DNA-binding domain"/>
    <property type="match status" value="1"/>
</dbReference>
<organism evidence="7 8">
    <name type="scientific">Rhizobium rhizogenes</name>
    <name type="common">Agrobacterium rhizogenes</name>
    <dbReference type="NCBI Taxonomy" id="359"/>
    <lineage>
        <taxon>Bacteria</taxon>
        <taxon>Pseudomonadati</taxon>
        <taxon>Pseudomonadota</taxon>
        <taxon>Alphaproteobacteria</taxon>
        <taxon>Hyphomicrobiales</taxon>
        <taxon>Rhizobiaceae</taxon>
        <taxon>Rhizobium/Agrobacterium group</taxon>
        <taxon>Rhizobium</taxon>
    </lineage>
</organism>
<evidence type="ECO:0000256" key="5">
    <source>
        <dbReference type="SAM" id="MobiDB-lite"/>
    </source>
</evidence>
<protein>
    <recommendedName>
        <fullName evidence="3">Regulatory protein RecX</fullName>
    </recommendedName>
</protein>
<evidence type="ECO:0000256" key="2">
    <source>
        <dbReference type="ARBA" id="ARBA00009695"/>
    </source>
</evidence>
<name>A0AAN2DF29_RHIRH</name>
<accession>A0AAN2DF29</accession>
<dbReference type="InterPro" id="IPR036388">
    <property type="entry name" value="WH-like_DNA-bd_sf"/>
</dbReference>
<sequence>MWPQPEHRHPETLKAGNSDREGTGKTALPRYKCGMSDDSSPFLTDDMEFDGEAQAAEPTSRMLSWARNSALYRLEQRMMTEKQLRDAIMRKAREKFEEISPAQVKALGEFAVTFAYGIKALDDTAYAEIAVRSGQRSGKSKRGLAQKLQIKGIARETATAALQETNDLVAAVIFARKRAFGPFRRVELDEKRKGKEFSAFARNGFGFEIGAKIMAMTFEEAEEIIAEAPL</sequence>
<dbReference type="NCBIfam" id="NF001060">
    <property type="entry name" value="PRK00117.4-4"/>
    <property type="match status" value="1"/>
</dbReference>
<dbReference type="EMBL" id="CAICSX020000002">
    <property type="protein sequence ID" value="CAD0215855.1"/>
    <property type="molecule type" value="Genomic_DNA"/>
</dbReference>
<evidence type="ECO:0000313" key="7">
    <source>
        <dbReference type="EMBL" id="CAD0215855.1"/>
    </source>
</evidence>
<keyword evidence="4" id="KW-0963">Cytoplasm</keyword>
<evidence type="ECO:0000313" key="8">
    <source>
        <dbReference type="Proteomes" id="UP000528185"/>
    </source>
</evidence>
<dbReference type="InterPro" id="IPR053924">
    <property type="entry name" value="RecX_HTH_2nd"/>
</dbReference>
<comment type="similarity">
    <text evidence="2">Belongs to the RecX family.</text>
</comment>
<evidence type="ECO:0000256" key="4">
    <source>
        <dbReference type="ARBA" id="ARBA00022490"/>
    </source>
</evidence>
<dbReference type="GO" id="GO:0005737">
    <property type="term" value="C:cytoplasm"/>
    <property type="evidence" value="ECO:0007669"/>
    <property type="project" value="UniProtKB-SubCell"/>
</dbReference>
<comment type="subcellular location">
    <subcellularLocation>
        <location evidence="1">Cytoplasm</location>
    </subcellularLocation>
</comment>
<proteinExistence type="inferred from homology"/>
<feature type="region of interest" description="Disordered" evidence="5">
    <location>
        <begin position="1"/>
        <end position="34"/>
    </location>
</feature>
<dbReference type="AlphaFoldDB" id="A0AAN2DF29"/>
<evidence type="ECO:0000256" key="3">
    <source>
        <dbReference type="ARBA" id="ARBA00018111"/>
    </source>
</evidence>
<gene>
    <name evidence="7" type="primary">recX</name>
    <name evidence="7" type="ORF">AGRHK599_LOCUS4111</name>
</gene>
<evidence type="ECO:0000259" key="6">
    <source>
        <dbReference type="Pfam" id="PF02631"/>
    </source>
</evidence>
<reference evidence="7 8" key="1">
    <citation type="submission" date="2020-06" db="EMBL/GenBank/DDBJ databases">
        <authorList>
            <person name="De Coninck B."/>
            <person name="Ibrahim H."/>
        </authorList>
    </citation>
    <scope>NUCLEOTIDE SEQUENCE [LARGE SCALE GENOMIC DNA]</scope>
    <source>
        <strain evidence="7">Ag_rhizogenes_K599</strain>
    </source>
</reference>
<feature type="domain" description="RecX second three-helical" evidence="6">
    <location>
        <begin position="122"/>
        <end position="162"/>
    </location>
</feature>
<evidence type="ECO:0000256" key="1">
    <source>
        <dbReference type="ARBA" id="ARBA00004496"/>
    </source>
</evidence>